<reference evidence="2 3" key="1">
    <citation type="submission" date="2018-10" db="EMBL/GenBank/DDBJ databases">
        <title>Draft genome sequence for the type isolate of Erwinia psidii, agent causal of bacterial blight in guava (Psidium guajava) and wilt and die-back of Eucalyptus spp.</title>
        <authorList>
            <person name="Hermenegildo P.S."/>
            <person name="Santos S.A."/>
            <person name="Guimaraes L.M.S."/>
            <person name="Vidigal P.M.P."/>
            <person name="Pereira I.C."/>
            <person name="Badel J.L."/>
            <person name="Alfenas-Zerbini P."/>
            <person name="Ferreira M.A.S.V."/>
            <person name="Alfenas A.C."/>
        </authorList>
    </citation>
    <scope>NUCLEOTIDE SEQUENCE [LARGE SCALE GENOMIC DNA]</scope>
    <source>
        <strain evidence="2 3">IBSBF 435</strain>
    </source>
</reference>
<keyword evidence="3" id="KW-1185">Reference proteome</keyword>
<protein>
    <submittedName>
        <fullName evidence="2">Uncharacterized protein</fullName>
    </submittedName>
</protein>
<name>A0A3N6RW48_9GAMM</name>
<keyword evidence="1" id="KW-1133">Transmembrane helix</keyword>
<dbReference type="EMBL" id="RHHM01000020">
    <property type="protein sequence ID" value="RQM36557.1"/>
    <property type="molecule type" value="Genomic_DNA"/>
</dbReference>
<evidence type="ECO:0000256" key="1">
    <source>
        <dbReference type="SAM" id="Phobius"/>
    </source>
</evidence>
<keyword evidence="1" id="KW-0472">Membrane</keyword>
<feature type="transmembrane region" description="Helical" evidence="1">
    <location>
        <begin position="38"/>
        <end position="57"/>
    </location>
</feature>
<dbReference type="AlphaFoldDB" id="A0A3N6RW48"/>
<organism evidence="2 3">
    <name type="scientific">Erwinia psidii</name>
    <dbReference type="NCBI Taxonomy" id="69224"/>
    <lineage>
        <taxon>Bacteria</taxon>
        <taxon>Pseudomonadati</taxon>
        <taxon>Pseudomonadota</taxon>
        <taxon>Gammaproteobacteria</taxon>
        <taxon>Enterobacterales</taxon>
        <taxon>Erwiniaceae</taxon>
        <taxon>Erwinia</taxon>
    </lineage>
</organism>
<dbReference type="Proteomes" id="UP000279457">
    <property type="component" value="Unassembled WGS sequence"/>
</dbReference>
<accession>A0A3N6RW48</accession>
<evidence type="ECO:0000313" key="3">
    <source>
        <dbReference type="Proteomes" id="UP000279457"/>
    </source>
</evidence>
<gene>
    <name evidence="2" type="ORF">EB241_19775</name>
</gene>
<proteinExistence type="predicted"/>
<sequence>MPVNLLFGPAARRAVNRYISVAVLTPDMIRQIAAEKPHYPVGGILCAGPLFGVWLLFSAAGKTRQRLMLTGAFRSARVRIRPSYFRYELRLATRNVQP</sequence>
<keyword evidence="1" id="KW-0812">Transmembrane</keyword>
<evidence type="ECO:0000313" key="2">
    <source>
        <dbReference type="EMBL" id="RQM36557.1"/>
    </source>
</evidence>
<comment type="caution">
    <text evidence="2">The sequence shown here is derived from an EMBL/GenBank/DDBJ whole genome shotgun (WGS) entry which is preliminary data.</text>
</comment>